<dbReference type="InterPro" id="IPR015424">
    <property type="entry name" value="PyrdxlP-dep_Trfase"/>
</dbReference>
<evidence type="ECO:0000256" key="2">
    <source>
        <dbReference type="ARBA" id="ARBA00022898"/>
    </source>
</evidence>
<keyword evidence="2 3" id="KW-0663">Pyridoxal phosphate</keyword>
<dbReference type="Gene3D" id="3.40.640.10">
    <property type="entry name" value="Type I PLP-dependent aspartate aminotransferase-like (Major domain)"/>
    <property type="match status" value="1"/>
</dbReference>
<keyword evidence="4" id="KW-0808">Transferase</keyword>
<evidence type="ECO:0000313" key="5">
    <source>
        <dbReference type="Proteomes" id="UP000680866"/>
    </source>
</evidence>
<dbReference type="Gene3D" id="3.90.1150.10">
    <property type="entry name" value="Aspartate Aminotransferase, domain 1"/>
    <property type="match status" value="1"/>
</dbReference>
<dbReference type="SUPFAM" id="SSF53383">
    <property type="entry name" value="PLP-dependent transferases"/>
    <property type="match status" value="1"/>
</dbReference>
<evidence type="ECO:0000256" key="3">
    <source>
        <dbReference type="RuleBase" id="RU003560"/>
    </source>
</evidence>
<dbReference type="InterPro" id="IPR049704">
    <property type="entry name" value="Aminotrans_3_PPA_site"/>
</dbReference>
<dbReference type="InterPro" id="IPR015421">
    <property type="entry name" value="PyrdxlP-dep_Trfase_major"/>
</dbReference>
<gene>
    <name evidence="4" type="ORF">Prubr_59910</name>
</gene>
<comment type="similarity">
    <text evidence="1 3">Belongs to the class-III pyridoxal-phosphate-dependent aminotransferase family.</text>
</comment>
<dbReference type="RefSeq" id="WP_212818127.1">
    <property type="nucleotide sequence ID" value="NZ_AP023359.1"/>
</dbReference>
<evidence type="ECO:0000313" key="4">
    <source>
        <dbReference type="EMBL" id="BCJ68970.1"/>
    </source>
</evidence>
<dbReference type="GO" id="GO:0030170">
    <property type="term" value="F:pyridoxal phosphate binding"/>
    <property type="evidence" value="ECO:0007669"/>
    <property type="project" value="InterPro"/>
</dbReference>
<dbReference type="NCBIfam" id="NF041821">
    <property type="entry name" value="daptide_amino"/>
    <property type="match status" value="1"/>
</dbReference>
<dbReference type="AlphaFoldDB" id="A0A810N7H6"/>
<organism evidence="4 5">
    <name type="scientific">Polymorphospora rubra</name>
    <dbReference type="NCBI Taxonomy" id="338584"/>
    <lineage>
        <taxon>Bacteria</taxon>
        <taxon>Bacillati</taxon>
        <taxon>Actinomycetota</taxon>
        <taxon>Actinomycetes</taxon>
        <taxon>Micromonosporales</taxon>
        <taxon>Micromonosporaceae</taxon>
        <taxon>Polymorphospora</taxon>
    </lineage>
</organism>
<keyword evidence="5" id="KW-1185">Reference proteome</keyword>
<dbReference type="InterPro" id="IPR015422">
    <property type="entry name" value="PyrdxlP-dep_Trfase_small"/>
</dbReference>
<dbReference type="PANTHER" id="PTHR43094">
    <property type="entry name" value="AMINOTRANSFERASE"/>
    <property type="match status" value="1"/>
</dbReference>
<dbReference type="EMBL" id="AP023359">
    <property type="protein sequence ID" value="BCJ68970.1"/>
    <property type="molecule type" value="Genomic_DNA"/>
</dbReference>
<dbReference type="Pfam" id="PF00202">
    <property type="entry name" value="Aminotran_3"/>
    <property type="match status" value="1"/>
</dbReference>
<dbReference type="GO" id="GO:0008483">
    <property type="term" value="F:transaminase activity"/>
    <property type="evidence" value="ECO:0007669"/>
    <property type="project" value="UniProtKB-KW"/>
</dbReference>
<reference evidence="4" key="1">
    <citation type="submission" date="2020-08" db="EMBL/GenBank/DDBJ databases">
        <title>Whole genome shotgun sequence of Polymorphospora rubra NBRC 101157.</title>
        <authorList>
            <person name="Komaki H."/>
            <person name="Tamura T."/>
        </authorList>
    </citation>
    <scope>NUCLEOTIDE SEQUENCE</scope>
    <source>
        <strain evidence="4">NBRC 101157</strain>
    </source>
</reference>
<dbReference type="Proteomes" id="UP000680866">
    <property type="component" value="Chromosome"/>
</dbReference>
<dbReference type="KEGG" id="pry:Prubr_59910"/>
<proteinExistence type="inferred from homology"/>
<protein>
    <submittedName>
        <fullName evidence="4">Aspartate aminotransferase family protein</fullName>
    </submittedName>
</protein>
<dbReference type="PROSITE" id="PS00600">
    <property type="entry name" value="AA_TRANSFER_CLASS_3"/>
    <property type="match status" value="1"/>
</dbReference>
<sequence>MTGNALWPYLVSPEDQGRDDLCAVSASGHRVRFADGGDLLCGTSGLWNVNLGYGNAAVADAIAAAARDASYLTVFRYENRTARSAAEALVRVCGPDDYARVIFSTSGGAANDAAMKLARHYHALRGDAARTVLVGLRNSYHGLTFGGFALTGEDLGQRLYGVDQRLVRHLPPNSVPHLTELLGREGRRIAAVVVEPVQGSGAVPLTEEYVGALLELRDRYGFLVVADEVATGFGRTGDFLATHRWPSAPDVLLLSKALTNGTCAAAAIVVSPAVADAFTWTGSTLGHAETQGGTAVTCAAVLATLAEMDRLGAVDNARKLGDRLAAELAEPSTLHPLVTGVTGIGCFWGLRLRTPSGGDLPQTEVGRVVHAIRRAGVIVHPGPAGVQLVPALTYTDADLTELLDGVRRGLDAYARGTDS</sequence>
<keyword evidence="4" id="KW-0032">Aminotransferase</keyword>
<accession>A0A810N7H6</accession>
<name>A0A810N7H6_9ACTN</name>
<dbReference type="PANTHER" id="PTHR43094:SF1">
    <property type="entry name" value="AMINOTRANSFERASE CLASS-III"/>
    <property type="match status" value="1"/>
</dbReference>
<dbReference type="InterPro" id="IPR049691">
    <property type="entry name" value="Daptide_aminotransferase"/>
</dbReference>
<dbReference type="InterPro" id="IPR005814">
    <property type="entry name" value="Aminotrans_3"/>
</dbReference>
<evidence type="ECO:0000256" key="1">
    <source>
        <dbReference type="ARBA" id="ARBA00008954"/>
    </source>
</evidence>